<feature type="signal peptide" evidence="1">
    <location>
        <begin position="1"/>
        <end position="19"/>
    </location>
</feature>
<gene>
    <name evidence="3" type="ORF">E4680_03020</name>
</gene>
<evidence type="ECO:0000313" key="4">
    <source>
        <dbReference type="Proteomes" id="UP000297890"/>
    </source>
</evidence>
<dbReference type="OrthoDB" id="9797588at2"/>
<protein>
    <submittedName>
        <fullName evidence="3">DUF3365 domain-containing protein</fullName>
    </submittedName>
</protein>
<dbReference type="InterPro" id="IPR021796">
    <property type="entry name" value="Tll0287-like_dom"/>
</dbReference>
<keyword evidence="1" id="KW-0732">Signal</keyword>
<evidence type="ECO:0000256" key="1">
    <source>
        <dbReference type="SAM" id="SignalP"/>
    </source>
</evidence>
<dbReference type="EMBL" id="SRIO01000003">
    <property type="protein sequence ID" value="TFZ83493.1"/>
    <property type="molecule type" value="Genomic_DNA"/>
</dbReference>
<accession>A0A4Z0FAJ9</accession>
<organism evidence="3 4">
    <name type="scientific">Candidatus Macondimonas diazotrophica</name>
    <dbReference type="NCBI Taxonomy" id="2305248"/>
    <lineage>
        <taxon>Bacteria</taxon>
        <taxon>Pseudomonadati</taxon>
        <taxon>Pseudomonadota</taxon>
        <taxon>Gammaproteobacteria</taxon>
        <taxon>Chromatiales</taxon>
        <taxon>Ectothiorhodospiraceae</taxon>
        <taxon>Candidatus Macondimonas</taxon>
    </lineage>
</organism>
<name>A0A4Z0FAJ9_9GAMM</name>
<dbReference type="RefSeq" id="WP_135280910.1">
    <property type="nucleotide sequence ID" value="NZ_SRIO01000003.1"/>
</dbReference>
<dbReference type="Pfam" id="PF11845">
    <property type="entry name" value="Tll0287-like"/>
    <property type="match status" value="1"/>
</dbReference>
<sequence>MKSMVLFLLGLMVPVAATAATEDARRVQSAEIVERFQETLGQRLKQALTAGGPVAAIAVCQREAPAIAARLSAETGARVGRTALRVRNPANQPDADARAVLERFDQAIRAGVERPPESFEVMRDGQARYLKAIVTQPICLNCHGATVDPQVEQALARHYPDDQARGYAAGDLRGAFFVHWPASRGGD</sequence>
<dbReference type="AlphaFoldDB" id="A0A4Z0FAJ9"/>
<reference evidence="3 4" key="1">
    <citation type="journal article" date="2019" name="ISME J.">
        <title>Candidatus Macondimonas diazotrophica, a novel gammaproteobacterial genus dominating crude-oil-contaminated coastal sediments.</title>
        <authorList>
            <person name="Karthikeyan S."/>
            <person name="Konstantinidis K."/>
        </authorList>
    </citation>
    <scope>NUCLEOTIDE SEQUENCE [LARGE SCALE GENOMIC DNA]</scope>
    <source>
        <strain evidence="3 4">KTK01</strain>
    </source>
</reference>
<comment type="caution">
    <text evidence="3">The sequence shown here is derived from an EMBL/GenBank/DDBJ whole genome shotgun (WGS) entry which is preliminary data.</text>
</comment>
<proteinExistence type="predicted"/>
<evidence type="ECO:0000259" key="2">
    <source>
        <dbReference type="Pfam" id="PF11845"/>
    </source>
</evidence>
<evidence type="ECO:0000313" key="3">
    <source>
        <dbReference type="EMBL" id="TFZ83493.1"/>
    </source>
</evidence>
<feature type="domain" description="Tll0287-like" evidence="2">
    <location>
        <begin position="30"/>
        <end position="181"/>
    </location>
</feature>
<keyword evidence="4" id="KW-1185">Reference proteome</keyword>
<feature type="chain" id="PRO_5021290945" evidence="1">
    <location>
        <begin position="20"/>
        <end position="187"/>
    </location>
</feature>
<dbReference type="Proteomes" id="UP000297890">
    <property type="component" value="Unassembled WGS sequence"/>
</dbReference>